<dbReference type="Proteomes" id="UP000006383">
    <property type="component" value="Chromosome I"/>
</dbReference>
<dbReference type="HOGENOM" id="CLU_099500_2_0_5"/>
<dbReference type="InterPro" id="IPR037523">
    <property type="entry name" value="VOC_core"/>
</dbReference>
<evidence type="ECO:0000313" key="3">
    <source>
        <dbReference type="Proteomes" id="UP000006383"/>
    </source>
</evidence>
<dbReference type="Gene3D" id="3.10.180.10">
    <property type="entry name" value="2,3-Dihydroxybiphenyl 1,2-Dioxygenase, domain 1"/>
    <property type="match status" value="1"/>
</dbReference>
<keyword evidence="3" id="KW-1185">Reference proteome</keyword>
<dbReference type="SUPFAM" id="SSF54593">
    <property type="entry name" value="Glyoxalase/Bleomycin resistance protein/Dihydroxybiphenyl dioxygenase"/>
    <property type="match status" value="1"/>
</dbReference>
<dbReference type="AlphaFoldDB" id="A0A0H3APM3"/>
<dbReference type="InterPro" id="IPR004360">
    <property type="entry name" value="Glyas_Fos-R_dOase_dom"/>
</dbReference>
<dbReference type="EMBL" id="CP000708">
    <property type="protein sequence ID" value="ABQ60648.1"/>
    <property type="molecule type" value="Genomic_DNA"/>
</dbReference>
<dbReference type="InterPro" id="IPR050383">
    <property type="entry name" value="GlyoxalaseI/FosfomycinResist"/>
</dbReference>
<dbReference type="PROSITE" id="PS51819">
    <property type="entry name" value="VOC"/>
    <property type="match status" value="1"/>
</dbReference>
<dbReference type="Pfam" id="PF00903">
    <property type="entry name" value="Glyoxalase"/>
    <property type="match status" value="1"/>
</dbReference>
<dbReference type="PANTHER" id="PTHR21366:SF22">
    <property type="entry name" value="VOC DOMAIN-CONTAINING PROTEIN"/>
    <property type="match status" value="1"/>
</dbReference>
<accession>A0A0H3APM3</accession>
<evidence type="ECO:0000313" key="2">
    <source>
        <dbReference type="EMBL" id="ABQ60648.1"/>
    </source>
</evidence>
<reference evidence="3" key="1">
    <citation type="journal article" date="2009" name="PLoS ONE">
        <title>Genome degradation in Brucella ovis corresponds with narrowing of its host range and tissue tropism.</title>
        <authorList>
            <person name="Tsolis R.M."/>
            <person name="Seshadri R."/>
            <person name="Santos R.L."/>
            <person name="Sangari F.J."/>
            <person name="Lobo J.M."/>
            <person name="de Jong M.F."/>
            <person name="Ren Q."/>
            <person name="Myers G."/>
            <person name="Brinkac L.M."/>
            <person name="Nelson W.C."/>
            <person name="Deboy R.T."/>
            <person name="Angiuoli S."/>
            <person name="Khouri H."/>
            <person name="Dimitrov G."/>
            <person name="Robinson J.R."/>
            <person name="Mulligan S."/>
            <person name="Walker R.L."/>
            <person name="Elzer P.E."/>
            <person name="Hassan K.A."/>
            <person name="Paulsen I.T."/>
        </authorList>
    </citation>
    <scope>NUCLEOTIDE SEQUENCE [LARGE SCALE GENOMIC DNA]</scope>
    <source>
        <strain evidence="3">ATCC 25840 / 63/290 / NCTC 10512</strain>
    </source>
</reference>
<organism evidence="2 3">
    <name type="scientific">Brucella ovis (strain ATCC 25840 / 63/290 / NCTC 10512)</name>
    <dbReference type="NCBI Taxonomy" id="444178"/>
    <lineage>
        <taxon>Bacteria</taxon>
        <taxon>Pseudomonadati</taxon>
        <taxon>Pseudomonadota</taxon>
        <taxon>Alphaproteobacteria</taxon>
        <taxon>Hyphomicrobiales</taxon>
        <taxon>Brucellaceae</taxon>
        <taxon>Brucella/Ochrobactrum group</taxon>
        <taxon>Brucella</taxon>
    </lineage>
</organism>
<proteinExistence type="predicted"/>
<dbReference type="KEGG" id="bov:BOV_0168"/>
<evidence type="ECO:0000259" key="1">
    <source>
        <dbReference type="PROSITE" id="PS51819"/>
    </source>
</evidence>
<dbReference type="InterPro" id="IPR029068">
    <property type="entry name" value="Glyas_Bleomycin-R_OHBP_Dase"/>
</dbReference>
<protein>
    <submittedName>
        <fullName evidence="2">Glyoxalase family protein</fullName>
    </submittedName>
</protein>
<dbReference type="PANTHER" id="PTHR21366">
    <property type="entry name" value="GLYOXALASE FAMILY PROTEIN"/>
    <property type="match status" value="1"/>
</dbReference>
<feature type="domain" description="VOC" evidence="1">
    <location>
        <begin position="17"/>
        <end position="145"/>
    </location>
</feature>
<gene>
    <name evidence="2" type="ordered locus">BOV_0168</name>
</gene>
<name>A0A0H3APM3_BRUO2</name>
<sequence>MTISRIGCIATEGKFMRAAHILETALYVRDVAEAIGFYRDVMGLEPVGKVSERNAFFRCGDGILLLFRAQETLKPPLPGHLPVPPHGTSGPGHVCFAASRAEIEGWRKHLEKHGIAIEADFDWPNGAHSIYFRDPSGNSLEIAEPKLWN</sequence>